<organism evidence="1 2">
    <name type="scientific">Toxoplasma gondii p89</name>
    <dbReference type="NCBI Taxonomy" id="943119"/>
    <lineage>
        <taxon>Eukaryota</taxon>
        <taxon>Sar</taxon>
        <taxon>Alveolata</taxon>
        <taxon>Apicomplexa</taxon>
        <taxon>Conoidasida</taxon>
        <taxon>Coccidia</taxon>
        <taxon>Eucoccidiorida</taxon>
        <taxon>Eimeriorina</taxon>
        <taxon>Sarcocystidae</taxon>
        <taxon>Toxoplasma</taxon>
    </lineage>
</organism>
<protein>
    <submittedName>
        <fullName evidence="1">Uncharacterized protein</fullName>
    </submittedName>
</protein>
<evidence type="ECO:0000313" key="2">
    <source>
        <dbReference type="Proteomes" id="UP000028828"/>
    </source>
</evidence>
<accession>A0A086J6L7</accession>
<name>A0A086J6L7_TOXGO</name>
<reference evidence="1 2" key="1">
    <citation type="submission" date="2014-03" db="EMBL/GenBank/DDBJ databases">
        <authorList>
            <person name="Sibley D."/>
            <person name="Venepally P."/>
            <person name="Karamycheva S."/>
            <person name="Hadjithomas M."/>
            <person name="Khan A."/>
            <person name="Brunk B."/>
            <person name="Roos D."/>
            <person name="Caler E."/>
            <person name="Lorenzi H."/>
        </authorList>
    </citation>
    <scope>NUCLEOTIDE SEQUENCE [LARGE SCALE GENOMIC DNA]</scope>
    <source>
        <strain evidence="2">p89</strain>
    </source>
</reference>
<evidence type="ECO:0000313" key="1">
    <source>
        <dbReference type="EMBL" id="KFG27785.1"/>
    </source>
</evidence>
<dbReference type="EMBL" id="AEYI02002597">
    <property type="protein sequence ID" value="KFG27785.1"/>
    <property type="molecule type" value="Genomic_DNA"/>
</dbReference>
<dbReference type="AlphaFoldDB" id="A0A086J6L7"/>
<proteinExistence type="predicted"/>
<comment type="caution">
    <text evidence="1">The sequence shown here is derived from an EMBL/GenBank/DDBJ whole genome shotgun (WGS) entry which is preliminary data.</text>
</comment>
<gene>
    <name evidence="1" type="ORF">TGP89_298070</name>
</gene>
<dbReference type="Proteomes" id="UP000028828">
    <property type="component" value="Unassembled WGS sequence"/>
</dbReference>
<dbReference type="VEuPathDB" id="ToxoDB:TGP89_298070"/>
<sequence length="107" mass="11235">MQGRGVTHMGSEKLVCSPFTNTTLVTAVLRATYCASLAEIGSLATGSKDDVLDFLTCAGMKESAAVPLIAPLHDGHCLSPQNCTVKHWTNCKRWTSSVGVGSSAHIS</sequence>